<dbReference type="Proteomes" id="UP000316426">
    <property type="component" value="Chromosome"/>
</dbReference>
<dbReference type="EMBL" id="CP036349">
    <property type="protein sequence ID" value="QDV75853.1"/>
    <property type="molecule type" value="Genomic_DNA"/>
</dbReference>
<gene>
    <name evidence="2" type="ORF">Spa11_40760</name>
</gene>
<feature type="transmembrane region" description="Helical" evidence="1">
    <location>
        <begin position="12"/>
        <end position="31"/>
    </location>
</feature>
<sequence length="241" mass="27411">MDEVKKKVLLDLFVSPWTLVPTVAGLSAWMLSWGAGGNLTLNLIGLAGVLIGAGVQASRLIFGVEKLTEQAHNYQEAKKQADRRAHLDALAMKLTQDSDERDEECLRRLRALHELFEEDPPRSAATIAIRDNVRRLFDASVRHLEYSHELWEKSRKLPPGTRAPLLEQRSAAVDEVVLTVNHLMRTVERYNALQAKRDNNDNEDLAKLREELDATIEVARRADERMESLGESRVYDEKEFE</sequence>
<evidence type="ECO:0000313" key="3">
    <source>
        <dbReference type="Proteomes" id="UP000316426"/>
    </source>
</evidence>
<protein>
    <recommendedName>
        <fullName evidence="4">5-bromo-4-chloroindolyl phosphate hydrolysis protein</fullName>
    </recommendedName>
</protein>
<reference evidence="2 3" key="1">
    <citation type="submission" date="2019-02" db="EMBL/GenBank/DDBJ databases">
        <title>Deep-cultivation of Planctomycetes and their phenomic and genomic characterization uncovers novel biology.</title>
        <authorList>
            <person name="Wiegand S."/>
            <person name="Jogler M."/>
            <person name="Boedeker C."/>
            <person name="Pinto D."/>
            <person name="Vollmers J."/>
            <person name="Rivas-Marin E."/>
            <person name="Kohn T."/>
            <person name="Peeters S.H."/>
            <person name="Heuer A."/>
            <person name="Rast P."/>
            <person name="Oberbeckmann S."/>
            <person name="Bunk B."/>
            <person name="Jeske O."/>
            <person name="Meyerdierks A."/>
            <person name="Storesund J.E."/>
            <person name="Kallscheuer N."/>
            <person name="Luecker S."/>
            <person name="Lage O.M."/>
            <person name="Pohl T."/>
            <person name="Merkel B.J."/>
            <person name="Hornburger P."/>
            <person name="Mueller R.-W."/>
            <person name="Bruemmer F."/>
            <person name="Labrenz M."/>
            <person name="Spormann A.M."/>
            <person name="Op den Camp H."/>
            <person name="Overmann J."/>
            <person name="Amann R."/>
            <person name="Jetten M.S.M."/>
            <person name="Mascher T."/>
            <person name="Medema M.H."/>
            <person name="Devos D.P."/>
            <person name="Kaster A.-K."/>
            <person name="Ovreas L."/>
            <person name="Rohde M."/>
            <person name="Galperin M.Y."/>
            <person name="Jogler C."/>
        </authorList>
    </citation>
    <scope>NUCLEOTIDE SEQUENCE [LARGE SCALE GENOMIC DNA]</scope>
    <source>
        <strain evidence="2 3">Spa11</strain>
    </source>
</reference>
<name>A0A518KDI3_9BACT</name>
<keyword evidence="3" id="KW-1185">Reference proteome</keyword>
<dbReference type="KEGG" id="bmei:Spa11_40760"/>
<proteinExistence type="predicted"/>
<dbReference type="RefSeq" id="WP_145115936.1">
    <property type="nucleotide sequence ID" value="NZ_CP036349.1"/>
</dbReference>
<keyword evidence="1" id="KW-1133">Transmembrane helix</keyword>
<evidence type="ECO:0000256" key="1">
    <source>
        <dbReference type="SAM" id="Phobius"/>
    </source>
</evidence>
<dbReference type="AlphaFoldDB" id="A0A518KDI3"/>
<keyword evidence="1" id="KW-0812">Transmembrane</keyword>
<organism evidence="2 3">
    <name type="scientific">Botrimarina mediterranea</name>
    <dbReference type="NCBI Taxonomy" id="2528022"/>
    <lineage>
        <taxon>Bacteria</taxon>
        <taxon>Pseudomonadati</taxon>
        <taxon>Planctomycetota</taxon>
        <taxon>Planctomycetia</taxon>
        <taxon>Pirellulales</taxon>
        <taxon>Lacipirellulaceae</taxon>
        <taxon>Botrimarina</taxon>
    </lineage>
</organism>
<evidence type="ECO:0008006" key="4">
    <source>
        <dbReference type="Google" id="ProtNLM"/>
    </source>
</evidence>
<accession>A0A518KDI3</accession>
<evidence type="ECO:0000313" key="2">
    <source>
        <dbReference type="EMBL" id="QDV75853.1"/>
    </source>
</evidence>
<keyword evidence="1" id="KW-0472">Membrane</keyword>
<feature type="transmembrane region" description="Helical" evidence="1">
    <location>
        <begin position="43"/>
        <end position="62"/>
    </location>
</feature>